<dbReference type="GO" id="GO:0000278">
    <property type="term" value="P:mitotic cell cycle"/>
    <property type="evidence" value="ECO:0007669"/>
    <property type="project" value="TreeGrafter"/>
</dbReference>
<proteinExistence type="predicted"/>
<dbReference type="Pfam" id="PF16589">
    <property type="entry name" value="BRCT_2"/>
    <property type="match status" value="1"/>
</dbReference>
<dbReference type="EnsemblMetazoa" id="SMAR002593-RA">
    <property type="protein sequence ID" value="SMAR002593-PA"/>
    <property type="gene ID" value="SMAR002593"/>
</dbReference>
<dbReference type="CDD" id="cd17751">
    <property type="entry name" value="BRCT_microcephalin_rpt3"/>
    <property type="match status" value="1"/>
</dbReference>
<feature type="region of interest" description="Disordered" evidence="1">
    <location>
        <begin position="276"/>
        <end position="300"/>
    </location>
</feature>
<feature type="domain" description="BRCT" evidence="2">
    <location>
        <begin position="374"/>
        <end position="465"/>
    </location>
</feature>
<evidence type="ECO:0000259" key="2">
    <source>
        <dbReference type="PROSITE" id="PS50172"/>
    </source>
</evidence>
<feature type="domain" description="BRCT" evidence="2">
    <location>
        <begin position="19"/>
        <end position="109"/>
    </location>
</feature>
<reference evidence="4" key="1">
    <citation type="submission" date="2011-05" db="EMBL/GenBank/DDBJ databases">
        <authorList>
            <person name="Richards S.R."/>
            <person name="Qu J."/>
            <person name="Jiang H."/>
            <person name="Jhangiani S.N."/>
            <person name="Agravi P."/>
            <person name="Goodspeed R."/>
            <person name="Gross S."/>
            <person name="Mandapat C."/>
            <person name="Jackson L."/>
            <person name="Mathew T."/>
            <person name="Pu L."/>
            <person name="Thornton R."/>
            <person name="Saada N."/>
            <person name="Wilczek-Boney K.B."/>
            <person name="Lee S."/>
            <person name="Kovar C."/>
            <person name="Wu Y."/>
            <person name="Scherer S.E."/>
            <person name="Worley K.C."/>
            <person name="Muzny D.M."/>
            <person name="Gibbs R."/>
        </authorList>
    </citation>
    <scope>NUCLEOTIDE SEQUENCE</scope>
    <source>
        <strain evidence="4">Brora</strain>
    </source>
</reference>
<dbReference type="CDD" id="cd17736">
    <property type="entry name" value="BRCT_microcephalin_rpt2"/>
    <property type="match status" value="1"/>
</dbReference>
<name>T1INL0_STRMM</name>
<dbReference type="PROSITE" id="PS50172">
    <property type="entry name" value="BRCT"/>
    <property type="match status" value="3"/>
</dbReference>
<reference evidence="3" key="2">
    <citation type="submission" date="2015-02" db="UniProtKB">
        <authorList>
            <consortium name="EnsemblMetazoa"/>
        </authorList>
    </citation>
    <scope>IDENTIFICATION</scope>
</reference>
<feature type="region of interest" description="Disordered" evidence="1">
    <location>
        <begin position="206"/>
        <end position="225"/>
    </location>
</feature>
<keyword evidence="4" id="KW-1185">Reference proteome</keyword>
<dbReference type="STRING" id="126957.T1INL0"/>
<feature type="compositionally biased region" description="Polar residues" evidence="1">
    <location>
        <begin position="207"/>
        <end position="217"/>
    </location>
</feature>
<dbReference type="HOGENOM" id="CLU_538136_0_0_1"/>
<dbReference type="AlphaFoldDB" id="T1INL0"/>
<dbReference type="Pfam" id="PF12738">
    <property type="entry name" value="PTCB-BRCT"/>
    <property type="match status" value="1"/>
</dbReference>
<dbReference type="SMART" id="SM00292">
    <property type="entry name" value="BRCT"/>
    <property type="match status" value="3"/>
</dbReference>
<dbReference type="InterPro" id="IPR001357">
    <property type="entry name" value="BRCT_dom"/>
</dbReference>
<evidence type="ECO:0000313" key="3">
    <source>
        <dbReference type="EnsemblMetazoa" id="SMAR002593-PA"/>
    </source>
</evidence>
<feature type="domain" description="BRCT" evidence="2">
    <location>
        <begin position="485"/>
        <end position="566"/>
    </location>
</feature>
<dbReference type="PANTHER" id="PTHR14625:SF3">
    <property type="entry name" value="MICROCEPHALIN"/>
    <property type="match status" value="1"/>
</dbReference>
<dbReference type="PhylomeDB" id="T1INL0"/>
<dbReference type="EMBL" id="JH431182">
    <property type="status" value="NOT_ANNOTATED_CDS"/>
    <property type="molecule type" value="Genomic_DNA"/>
</dbReference>
<dbReference type="InterPro" id="IPR022047">
    <property type="entry name" value="Microcephalin-like"/>
</dbReference>
<dbReference type="Pfam" id="PF00533">
    <property type="entry name" value="BRCT"/>
    <property type="match status" value="1"/>
</dbReference>
<dbReference type="Proteomes" id="UP000014500">
    <property type="component" value="Unassembled WGS sequence"/>
</dbReference>
<evidence type="ECO:0000256" key="1">
    <source>
        <dbReference type="SAM" id="MobiDB-lite"/>
    </source>
</evidence>
<evidence type="ECO:0000313" key="4">
    <source>
        <dbReference type="Proteomes" id="UP000014500"/>
    </source>
</evidence>
<dbReference type="InterPro" id="IPR036420">
    <property type="entry name" value="BRCT_dom_sf"/>
</dbReference>
<dbReference type="CDD" id="cd17716">
    <property type="entry name" value="BRCT_microcephalin_rpt1"/>
    <property type="match status" value="1"/>
</dbReference>
<dbReference type="SUPFAM" id="SSF52113">
    <property type="entry name" value="BRCT domain"/>
    <property type="match status" value="3"/>
</dbReference>
<accession>T1INL0</accession>
<organism evidence="3 4">
    <name type="scientific">Strigamia maritima</name>
    <name type="common">European centipede</name>
    <name type="synonym">Geophilus maritimus</name>
    <dbReference type="NCBI Taxonomy" id="126957"/>
    <lineage>
        <taxon>Eukaryota</taxon>
        <taxon>Metazoa</taxon>
        <taxon>Ecdysozoa</taxon>
        <taxon>Arthropoda</taxon>
        <taxon>Myriapoda</taxon>
        <taxon>Chilopoda</taxon>
        <taxon>Pleurostigmophora</taxon>
        <taxon>Geophilomorpha</taxon>
        <taxon>Linotaeniidae</taxon>
        <taxon>Strigamia</taxon>
    </lineage>
</organism>
<protein>
    <recommendedName>
        <fullName evidence="2">BRCT domain-containing protein</fullName>
    </recommendedName>
</protein>
<sequence>MALNISTSDVTAQSASENEQDRLLEKVVAYVEVRAEDEDRSDAISHFLHLLGAKISKYFNRKVTHVVFKNGKLSTYKKAKLWGVHLVSVSWIERCKKSNSVVDASEYPAIIPEEFTSPFFCGKPKKFKSMVPKITDITDVVISKSLQRESRRREQSRIKRECREFLKLTPLQQAEFKPRLKRFKSEHNQQEVIKIDKALIKRRFSADNASDNSSEMSDGSIGSDEQSWNVPLVERLHNRSLSASFNVTPQLAQNSTTKSPMTKPGKRKLFSTPTVLLNSTPDATPKTKTKSKTTKTKTVVTSKTPSKNVCHTSTSLQLTDSSSSLTDFQLTSNKENEVKKIHKVIKFDEDTPPSPPNDIKNIRCKLLNNSRNVSSPIVFSRTPSVVFTSFGKEETESLTEIVAGFGGYNVVINVDETTTHVVCGTPRRTLSVLFGLARGCWILSQDWVYKSLDKGRWLPETNFELSTEFPGCSDFRFERRKSSAYRQNIFRVVEPMFIGDEISMPKKKLQQLITLCGGRVISKSNMAAIYIGSKEISKKGSTSLTEKWILDSITHNKLQPMDNYRMK</sequence>
<dbReference type="eggNOG" id="KOG4362">
    <property type="taxonomic scope" value="Eukaryota"/>
</dbReference>
<dbReference type="PANTHER" id="PTHR14625">
    <property type="entry name" value="MICROCEPHALIN"/>
    <property type="match status" value="1"/>
</dbReference>
<dbReference type="Gene3D" id="3.40.50.10190">
    <property type="entry name" value="BRCT domain"/>
    <property type="match status" value="3"/>
</dbReference>
<dbReference type="OMA" id="KPRSWRT"/>